<dbReference type="PANTHER" id="PTHR43845:SF1">
    <property type="entry name" value="BLR5969 PROTEIN"/>
    <property type="match status" value="1"/>
</dbReference>
<protein>
    <recommendedName>
        <fullName evidence="7">Phenylacetate-coenzyme A ligase</fullName>
        <ecNumber evidence="6">6.2.1.30</ecNumber>
    </recommendedName>
    <alternativeName>
        <fullName evidence="8">Phenylacetyl-CoA ligase</fullName>
    </alternativeName>
</protein>
<dbReference type="Gene3D" id="3.40.50.12780">
    <property type="entry name" value="N-terminal domain of ligase-like"/>
    <property type="match status" value="1"/>
</dbReference>
<dbReference type="InterPro" id="IPR028154">
    <property type="entry name" value="AMP-dep_Lig_C"/>
</dbReference>
<dbReference type="PANTHER" id="PTHR43845">
    <property type="entry name" value="BLR5969 PROTEIN"/>
    <property type="match status" value="1"/>
</dbReference>
<dbReference type="GO" id="GO:0010124">
    <property type="term" value="P:phenylacetate catabolic process"/>
    <property type="evidence" value="ECO:0007669"/>
    <property type="project" value="InterPro"/>
</dbReference>
<feature type="domain" description="AMP-dependent ligase C-terminal" evidence="10">
    <location>
        <begin position="334"/>
        <end position="427"/>
    </location>
</feature>
<comment type="pathway">
    <text evidence="4">Aromatic compound metabolism; phenylacetate degradation.</text>
</comment>
<evidence type="ECO:0000259" key="9">
    <source>
        <dbReference type="Pfam" id="PF00501"/>
    </source>
</evidence>
<evidence type="ECO:0000259" key="10">
    <source>
        <dbReference type="Pfam" id="PF14535"/>
    </source>
</evidence>
<evidence type="ECO:0000256" key="8">
    <source>
        <dbReference type="ARBA" id="ARBA00075111"/>
    </source>
</evidence>
<dbReference type="InterPro" id="IPR000873">
    <property type="entry name" value="AMP-dep_synth/lig_dom"/>
</dbReference>
<evidence type="ECO:0000256" key="3">
    <source>
        <dbReference type="ARBA" id="ARBA00022741"/>
    </source>
</evidence>
<name>A0A7C9IMG8_9BACT</name>
<feature type="domain" description="AMP-dependent synthetase/ligase" evidence="9">
    <location>
        <begin position="79"/>
        <end position="285"/>
    </location>
</feature>
<dbReference type="Proteomes" id="UP000482487">
    <property type="component" value="Unassembled WGS sequence"/>
</dbReference>
<dbReference type="Pfam" id="PF14535">
    <property type="entry name" value="AMP-binding_C_2"/>
    <property type="match status" value="1"/>
</dbReference>
<evidence type="ECO:0000256" key="4">
    <source>
        <dbReference type="ARBA" id="ARBA00060591"/>
    </source>
</evidence>
<evidence type="ECO:0000256" key="7">
    <source>
        <dbReference type="ARBA" id="ARBA00068695"/>
    </source>
</evidence>
<keyword evidence="2" id="KW-0436">Ligase</keyword>
<dbReference type="InterPro" id="IPR042099">
    <property type="entry name" value="ANL_N_sf"/>
</dbReference>
<evidence type="ECO:0000256" key="5">
    <source>
        <dbReference type="ARBA" id="ARBA00061566"/>
    </source>
</evidence>
<dbReference type="GO" id="GO:0047475">
    <property type="term" value="F:phenylacetate-CoA ligase activity"/>
    <property type="evidence" value="ECO:0007669"/>
    <property type="project" value="UniProtKB-EC"/>
</dbReference>
<evidence type="ECO:0000313" key="12">
    <source>
        <dbReference type="Proteomes" id="UP000482487"/>
    </source>
</evidence>
<dbReference type="EC" id="6.2.1.30" evidence="6"/>
<dbReference type="GO" id="GO:0000166">
    <property type="term" value="F:nucleotide binding"/>
    <property type="evidence" value="ECO:0007669"/>
    <property type="project" value="UniProtKB-KW"/>
</dbReference>
<accession>A0A7C9IMG8</accession>
<gene>
    <name evidence="11" type="ORF">GTA51_12575</name>
</gene>
<comment type="caution">
    <text evidence="11">The sequence shown here is derived from an EMBL/GenBank/DDBJ whole genome shotgun (WGS) entry which is preliminary data.</text>
</comment>
<keyword evidence="3" id="KW-0547">Nucleotide-binding</keyword>
<dbReference type="CDD" id="cd05913">
    <property type="entry name" value="PaaK"/>
    <property type="match status" value="1"/>
</dbReference>
<dbReference type="RefSeq" id="WP_160961573.1">
    <property type="nucleotide sequence ID" value="NZ_WVUD01000022.1"/>
</dbReference>
<comment type="subunit">
    <text evidence="1">Monomer.</text>
</comment>
<sequence length="433" mass="48463">MTPYRFLPHVTPESLAERQTAGLNWTCRHAYAGNAVYRDRLATIGYEPGQTLSLGDLPNLPVTTVEDLRQGYPLPLLSVPEEKVVRIHASSGTTGKRKILAYTQRDIDVWKTMFARCYELAGLTTLDRVQIAVGYGLWTAGAGFQLGCEHFGAMALPIGPGNMEIHLQLLEDLAPTCLCSTASMALLLAEEVHKRDMRKRIKLKKVIFGAETHTDKMRQRFEKWLGIEESFDITGMTELYGPGSGLECSAHDGIHYWADMFILEVLDPVTLAPVAPGEVGEMVVTSLCKEAAPLIRYRTRDLTRLLPEPCPCGLSLPRHDRILGRSDDMFVFRGVNIYPGQIASVLATFKDVDSEFQIRLVRRDGRDQMVVRVERKPDVSADRDQNLSEAISIEMRKHLFVRGWIDVLAPGALPRSCGKTKRVIDDRNGLEEE</sequence>
<keyword evidence="12" id="KW-1185">Reference proteome</keyword>
<dbReference type="EMBL" id="WVUD01000022">
    <property type="protein sequence ID" value="MYL83964.1"/>
    <property type="molecule type" value="Genomic_DNA"/>
</dbReference>
<dbReference type="InterPro" id="IPR045851">
    <property type="entry name" value="AMP-bd_C_sf"/>
</dbReference>
<evidence type="ECO:0000256" key="1">
    <source>
        <dbReference type="ARBA" id="ARBA00011245"/>
    </source>
</evidence>
<proteinExistence type="inferred from homology"/>
<dbReference type="OrthoDB" id="5484550at2"/>
<dbReference type="SUPFAM" id="SSF56801">
    <property type="entry name" value="Acetyl-CoA synthetase-like"/>
    <property type="match status" value="1"/>
</dbReference>
<dbReference type="FunFam" id="3.40.50.12780:FF:000016">
    <property type="entry name" value="Phenylacetate-coenzyme A ligase"/>
    <property type="match status" value="1"/>
</dbReference>
<reference evidence="11 12" key="1">
    <citation type="submission" date="2020-01" db="EMBL/GenBank/DDBJ databases">
        <title>Genome sequence of Desulfovibrio aerotolerans DSM 16695(T).</title>
        <authorList>
            <person name="Karnachuk O."/>
            <person name="Avakyan M."/>
            <person name="Mardanov A."/>
            <person name="Kadnikov V."/>
            <person name="Ravin N."/>
        </authorList>
    </citation>
    <scope>NUCLEOTIDE SEQUENCE [LARGE SCALE GENOMIC DNA]</scope>
    <source>
        <strain evidence="11 12">DSM 16695</strain>
    </source>
</reference>
<dbReference type="Pfam" id="PF00501">
    <property type="entry name" value="AMP-binding"/>
    <property type="match status" value="1"/>
</dbReference>
<organism evidence="11 12">
    <name type="scientific">Solidesulfovibrio aerotolerans</name>
    <dbReference type="NCBI Taxonomy" id="295255"/>
    <lineage>
        <taxon>Bacteria</taxon>
        <taxon>Pseudomonadati</taxon>
        <taxon>Thermodesulfobacteriota</taxon>
        <taxon>Desulfovibrionia</taxon>
        <taxon>Desulfovibrionales</taxon>
        <taxon>Desulfovibrionaceae</taxon>
        <taxon>Solidesulfovibrio</taxon>
    </lineage>
</organism>
<dbReference type="Gene3D" id="3.30.300.30">
    <property type="match status" value="1"/>
</dbReference>
<dbReference type="InterPro" id="IPR011880">
    <property type="entry name" value="PA_CoA_ligase"/>
</dbReference>
<evidence type="ECO:0000256" key="6">
    <source>
        <dbReference type="ARBA" id="ARBA00066629"/>
    </source>
</evidence>
<comment type="similarity">
    <text evidence="5">Belongs to the phenylacetyl-CoA ligase family.</text>
</comment>
<evidence type="ECO:0000256" key="2">
    <source>
        <dbReference type="ARBA" id="ARBA00022598"/>
    </source>
</evidence>
<dbReference type="AlphaFoldDB" id="A0A7C9IMG8"/>
<evidence type="ECO:0000313" key="11">
    <source>
        <dbReference type="EMBL" id="MYL83964.1"/>
    </source>
</evidence>